<comment type="caution">
    <text evidence="2">The sequence shown here is derived from an EMBL/GenBank/DDBJ whole genome shotgun (WGS) entry which is preliminary data.</text>
</comment>
<dbReference type="Proteomes" id="UP000632273">
    <property type="component" value="Unassembled WGS sequence"/>
</dbReference>
<evidence type="ECO:0000256" key="1">
    <source>
        <dbReference type="SAM" id="Phobius"/>
    </source>
</evidence>
<evidence type="ECO:0000313" key="2">
    <source>
        <dbReference type="EMBL" id="GGF14138.1"/>
    </source>
</evidence>
<feature type="transmembrane region" description="Helical" evidence="1">
    <location>
        <begin position="111"/>
        <end position="138"/>
    </location>
</feature>
<name>A0ABQ1UCL8_9BACT</name>
<proteinExistence type="predicted"/>
<feature type="transmembrane region" description="Helical" evidence="1">
    <location>
        <begin position="78"/>
        <end position="99"/>
    </location>
</feature>
<protein>
    <submittedName>
        <fullName evidence="2">Uncharacterized protein</fullName>
    </submittedName>
</protein>
<feature type="transmembrane region" description="Helical" evidence="1">
    <location>
        <begin position="202"/>
        <end position="220"/>
    </location>
</feature>
<reference evidence="3" key="1">
    <citation type="journal article" date="2019" name="Int. J. Syst. Evol. Microbiol.">
        <title>The Global Catalogue of Microorganisms (GCM) 10K type strain sequencing project: providing services to taxonomists for standard genome sequencing and annotation.</title>
        <authorList>
            <consortium name="The Broad Institute Genomics Platform"/>
            <consortium name="The Broad Institute Genome Sequencing Center for Infectious Disease"/>
            <person name="Wu L."/>
            <person name="Ma J."/>
        </authorList>
    </citation>
    <scope>NUCLEOTIDE SEQUENCE [LARGE SCALE GENOMIC DNA]</scope>
    <source>
        <strain evidence="3">CGMCC 1.15197</strain>
    </source>
</reference>
<keyword evidence="1" id="KW-0472">Membrane</keyword>
<evidence type="ECO:0000313" key="3">
    <source>
        <dbReference type="Proteomes" id="UP000632273"/>
    </source>
</evidence>
<keyword evidence="1" id="KW-0812">Transmembrane</keyword>
<dbReference type="RefSeq" id="WP_188814495.1">
    <property type="nucleotide sequence ID" value="NZ_BMHT01000004.1"/>
</dbReference>
<accession>A0ABQ1UCL8</accession>
<feature type="transmembrane region" description="Helical" evidence="1">
    <location>
        <begin position="150"/>
        <end position="172"/>
    </location>
</feature>
<feature type="transmembrane region" description="Helical" evidence="1">
    <location>
        <begin position="53"/>
        <end position="72"/>
    </location>
</feature>
<organism evidence="2 3">
    <name type="scientific">Hymenobacter cavernae</name>
    <dbReference type="NCBI Taxonomy" id="2044852"/>
    <lineage>
        <taxon>Bacteria</taxon>
        <taxon>Pseudomonadati</taxon>
        <taxon>Bacteroidota</taxon>
        <taxon>Cytophagia</taxon>
        <taxon>Cytophagales</taxon>
        <taxon>Hymenobacteraceae</taxon>
        <taxon>Hymenobacter</taxon>
    </lineage>
</organism>
<feature type="transmembrane region" description="Helical" evidence="1">
    <location>
        <begin position="15"/>
        <end position="33"/>
    </location>
</feature>
<gene>
    <name evidence="2" type="ORF">GCM10011383_26770</name>
</gene>
<sequence length="262" mass="28282">MSYFLSTLVLRNAPLYYFGWVCLVGALACAVLIRISSTRVRGINAWSKPLKFFVSVSVFSWTLGWYLGYLGSRPAVSIYTWVVVVALALELLWITGQAARGQRSHFNLNSAFNAVLSASMGVVVVVLMLWTAYIGLLFCQAPLPDLPPAYAWAIRLGIGLFVVFALEGGLMASRQAHTVGGRDGGPGLPAVGWSTRHGDLRVAHFLGMHALQVLPLLAWYCRLSVLGTGLVALLYGGLAVAVLILALQGRPLRRRTPATAPA</sequence>
<keyword evidence="1" id="KW-1133">Transmembrane helix</keyword>
<dbReference type="EMBL" id="BMHT01000004">
    <property type="protein sequence ID" value="GGF14138.1"/>
    <property type="molecule type" value="Genomic_DNA"/>
</dbReference>
<feature type="transmembrane region" description="Helical" evidence="1">
    <location>
        <begin position="226"/>
        <end position="247"/>
    </location>
</feature>
<keyword evidence="3" id="KW-1185">Reference proteome</keyword>